<dbReference type="InterPro" id="IPR026960">
    <property type="entry name" value="RVT-Znf"/>
</dbReference>
<evidence type="ECO:0000313" key="3">
    <source>
        <dbReference type="Proteomes" id="UP001341281"/>
    </source>
</evidence>
<dbReference type="PROSITE" id="PS50878">
    <property type="entry name" value="RT_POL"/>
    <property type="match status" value="1"/>
</dbReference>
<sequence length="651" mass="76148">VFWETIKAGLMAMFHDFSKGNLFLFSLNFGIITLLPKCQEAIKVQQFRPIFLLNVSFKIFTKTAFLPGRYILEGVTILHETIHELHQKKLNGVIFKIDFEKAYDKVKWPFLQQTLRMKGFSPLWCNWIQQFVSGGSVAVKVNNNIGRYFQTKKGLHQGDPLSPILFNLVADMLAVFINRAKENGQIQGLIPHLVEDGLCILQYADDTILFLEHNLEQAKNLKIILCAFEKLSGLKINFHKSELFCYGEAKSHFEQYSQIFGCSMGCFPFRYLGIPMNHKRLLNKDWKVIEDRFQKKLSSQKGKLLSYGRCLVLINSVLSSLAMFTMSFFEVPKGTLKKLDFYRSTFFWQGDNHKKKYRLSKWDILCLPKDQRGLGILNLEIQNKCSLSKWLFKLLNEDRMWQQLLRKKYIKDKTIGDVQWKPGDSQFWSGLMKVKNCFLSIATFDVHSGTQCRFWEDRWLGKFALKDQLPSLYNIARKKHNSVANVVCATPLNISFRRAPVGDNLLNWNDLVAKVTFVQLDIYNDSIHWTLSKHGFFFVQSMYKFLINQMALPLNKSLWKLRLPLKIKIFNWFVLKEVILTKDNLLKRRWKGDDRCCFCDNKETIQHLFLISFLLDSFLEFTTEREEQDDLEVGVSSARNYGHGDFRQAWM</sequence>
<proteinExistence type="predicted"/>
<dbReference type="InterPro" id="IPR000477">
    <property type="entry name" value="RT_dom"/>
</dbReference>
<dbReference type="Pfam" id="PF13966">
    <property type="entry name" value="zf-RVT"/>
    <property type="match status" value="1"/>
</dbReference>
<dbReference type="InterPro" id="IPR043502">
    <property type="entry name" value="DNA/RNA_pol_sf"/>
</dbReference>
<protein>
    <recommendedName>
        <fullName evidence="1">Reverse transcriptase domain-containing protein</fullName>
    </recommendedName>
</protein>
<feature type="domain" description="Reverse transcriptase" evidence="1">
    <location>
        <begin position="16"/>
        <end position="276"/>
    </location>
</feature>
<dbReference type="SUPFAM" id="SSF56672">
    <property type="entry name" value="DNA/RNA polymerases"/>
    <property type="match status" value="1"/>
</dbReference>
<dbReference type="CDD" id="cd01650">
    <property type="entry name" value="RT_nLTR_like"/>
    <property type="match status" value="1"/>
</dbReference>
<reference evidence="2 3" key="1">
    <citation type="submission" date="2024-02" db="EMBL/GenBank/DDBJ databases">
        <title>High-quality chromosome-scale genome assembly of Pensacola bahiagrass (Paspalum notatum Flugge var. saurae).</title>
        <authorList>
            <person name="Vega J.M."/>
            <person name="Podio M."/>
            <person name="Orjuela J."/>
            <person name="Siena L.A."/>
            <person name="Pessino S.C."/>
            <person name="Combes M.C."/>
            <person name="Mariac C."/>
            <person name="Albertini E."/>
            <person name="Pupilli F."/>
            <person name="Ortiz J.P.A."/>
            <person name="Leblanc O."/>
        </authorList>
    </citation>
    <scope>NUCLEOTIDE SEQUENCE [LARGE SCALE GENOMIC DNA]</scope>
    <source>
        <strain evidence="2">R1</strain>
        <tissue evidence="2">Leaf</tissue>
    </source>
</reference>
<dbReference type="PANTHER" id="PTHR33116">
    <property type="entry name" value="REVERSE TRANSCRIPTASE ZINC-BINDING DOMAIN-CONTAINING PROTEIN-RELATED-RELATED"/>
    <property type="match status" value="1"/>
</dbReference>
<dbReference type="PANTHER" id="PTHR33116:SF87">
    <property type="entry name" value="OS01G0158850 PROTEIN"/>
    <property type="match status" value="1"/>
</dbReference>
<evidence type="ECO:0000259" key="1">
    <source>
        <dbReference type="PROSITE" id="PS50878"/>
    </source>
</evidence>
<dbReference type="Proteomes" id="UP001341281">
    <property type="component" value="Chromosome 09"/>
</dbReference>
<organism evidence="2 3">
    <name type="scientific">Paspalum notatum var. saurae</name>
    <dbReference type="NCBI Taxonomy" id="547442"/>
    <lineage>
        <taxon>Eukaryota</taxon>
        <taxon>Viridiplantae</taxon>
        <taxon>Streptophyta</taxon>
        <taxon>Embryophyta</taxon>
        <taxon>Tracheophyta</taxon>
        <taxon>Spermatophyta</taxon>
        <taxon>Magnoliopsida</taxon>
        <taxon>Liliopsida</taxon>
        <taxon>Poales</taxon>
        <taxon>Poaceae</taxon>
        <taxon>PACMAD clade</taxon>
        <taxon>Panicoideae</taxon>
        <taxon>Andropogonodae</taxon>
        <taxon>Paspaleae</taxon>
        <taxon>Paspalinae</taxon>
        <taxon>Paspalum</taxon>
    </lineage>
</organism>
<accession>A0AAQ3URH4</accession>
<dbReference type="EMBL" id="CP144753">
    <property type="protein sequence ID" value="WVZ94134.1"/>
    <property type="molecule type" value="Genomic_DNA"/>
</dbReference>
<feature type="non-terminal residue" evidence="2">
    <location>
        <position position="651"/>
    </location>
</feature>
<gene>
    <name evidence="2" type="ORF">U9M48_040066</name>
</gene>
<keyword evidence="3" id="KW-1185">Reference proteome</keyword>
<dbReference type="Pfam" id="PF00078">
    <property type="entry name" value="RVT_1"/>
    <property type="match status" value="1"/>
</dbReference>
<feature type="non-terminal residue" evidence="2">
    <location>
        <position position="1"/>
    </location>
</feature>
<name>A0AAQ3URH4_PASNO</name>
<evidence type="ECO:0000313" key="2">
    <source>
        <dbReference type="EMBL" id="WVZ94134.1"/>
    </source>
</evidence>
<dbReference type="AlphaFoldDB" id="A0AAQ3URH4"/>